<reference evidence="3 4" key="1">
    <citation type="submission" date="2016-10" db="EMBL/GenBank/DDBJ databases">
        <authorList>
            <person name="de Groot N.N."/>
        </authorList>
    </citation>
    <scope>NUCLEOTIDE SEQUENCE [LARGE SCALE GENOMIC DNA]</scope>
    <source>
        <strain evidence="3 4">DSM 25927</strain>
    </source>
</reference>
<sequence>MIGPREPRYQWGQRVAALVDLYNDGGFPEREPEALLVSIGEAGEIVQIGQHEQSQTPIYLVEFAAGVIGCLEEEIAPLAMRETAVPRG</sequence>
<dbReference type="STRING" id="489703.SAMN04488038_110119"/>
<evidence type="ECO:0000256" key="2">
    <source>
        <dbReference type="ARBA" id="ARBA00023231"/>
    </source>
</evidence>
<dbReference type="Pfam" id="PF04319">
    <property type="entry name" value="NifZ"/>
    <property type="match status" value="1"/>
</dbReference>
<keyword evidence="2" id="KW-0535">Nitrogen fixation</keyword>
<dbReference type="RefSeq" id="WP_093287090.1">
    <property type="nucleotide sequence ID" value="NZ_FOFS01000010.1"/>
</dbReference>
<dbReference type="InterPro" id="IPR007415">
    <property type="entry name" value="Nitrogenase_MoFe_mat_NifZ"/>
</dbReference>
<comment type="similarity">
    <text evidence="1">Belongs to the NifZ family.</text>
</comment>
<gene>
    <name evidence="3" type="ORF">SAMN04488038_110119</name>
</gene>
<evidence type="ECO:0000256" key="1">
    <source>
        <dbReference type="ARBA" id="ARBA00008027"/>
    </source>
</evidence>
<dbReference type="GO" id="GO:0009399">
    <property type="term" value="P:nitrogen fixation"/>
    <property type="evidence" value="ECO:0007669"/>
    <property type="project" value="InterPro"/>
</dbReference>
<evidence type="ECO:0000313" key="3">
    <source>
        <dbReference type="EMBL" id="SEQ76299.1"/>
    </source>
</evidence>
<protein>
    <submittedName>
        <fullName evidence="3">Nitrogen fixation protein NifZ</fullName>
    </submittedName>
</protein>
<name>A0A1H9IP43_9GAMM</name>
<dbReference type="AlphaFoldDB" id="A0A1H9IP43"/>
<dbReference type="Proteomes" id="UP000199233">
    <property type="component" value="Unassembled WGS sequence"/>
</dbReference>
<dbReference type="OrthoDB" id="9181363at2"/>
<organism evidence="3 4">
    <name type="scientific">Solimonas aquatica</name>
    <dbReference type="NCBI Taxonomy" id="489703"/>
    <lineage>
        <taxon>Bacteria</taxon>
        <taxon>Pseudomonadati</taxon>
        <taxon>Pseudomonadota</taxon>
        <taxon>Gammaproteobacteria</taxon>
        <taxon>Nevskiales</taxon>
        <taxon>Nevskiaceae</taxon>
        <taxon>Solimonas</taxon>
    </lineage>
</organism>
<proteinExistence type="inferred from homology"/>
<evidence type="ECO:0000313" key="4">
    <source>
        <dbReference type="Proteomes" id="UP000199233"/>
    </source>
</evidence>
<dbReference type="EMBL" id="FOFS01000010">
    <property type="protein sequence ID" value="SEQ76299.1"/>
    <property type="molecule type" value="Genomic_DNA"/>
</dbReference>
<accession>A0A1H9IP43</accession>
<keyword evidence="4" id="KW-1185">Reference proteome</keyword>